<dbReference type="SUPFAM" id="SSF53474">
    <property type="entry name" value="alpha/beta-Hydrolases"/>
    <property type="match status" value="1"/>
</dbReference>
<evidence type="ECO:0000259" key="1">
    <source>
        <dbReference type="Pfam" id="PF20434"/>
    </source>
</evidence>
<gene>
    <name evidence="2" type="ORF">BTO16_15795</name>
</gene>
<protein>
    <recommendedName>
        <fullName evidence="1">BD-FAE-like domain-containing protein</fullName>
    </recommendedName>
</protein>
<dbReference type="AlphaFoldDB" id="A0A2S7WI61"/>
<dbReference type="InterPro" id="IPR029058">
    <property type="entry name" value="AB_hydrolase_fold"/>
</dbReference>
<dbReference type="OrthoDB" id="9777975at2"/>
<dbReference type="Proteomes" id="UP000239068">
    <property type="component" value="Unassembled WGS sequence"/>
</dbReference>
<dbReference type="InterPro" id="IPR049492">
    <property type="entry name" value="BD-FAE-like_dom"/>
</dbReference>
<evidence type="ECO:0000313" key="2">
    <source>
        <dbReference type="EMBL" id="PQJ77298.1"/>
    </source>
</evidence>
<dbReference type="Gene3D" id="3.40.50.1820">
    <property type="entry name" value="alpha/beta hydrolase"/>
    <property type="match status" value="1"/>
</dbReference>
<proteinExistence type="predicted"/>
<dbReference type="RefSeq" id="WP_105022617.1">
    <property type="nucleotide sequence ID" value="NZ_MSCM01000002.1"/>
</dbReference>
<name>A0A2S7WI61_9FLAO</name>
<reference evidence="2 3" key="1">
    <citation type="submission" date="2016-12" db="EMBL/GenBank/DDBJ databases">
        <title>Trade-off between light-utilization and light-protection in marine flavobacteria.</title>
        <authorList>
            <person name="Kumagai Y."/>
            <person name="Yoshizawa S."/>
            <person name="Kogure K."/>
            <person name="Iwasaki W."/>
        </authorList>
    </citation>
    <scope>NUCLEOTIDE SEQUENCE [LARGE SCALE GENOMIC DNA]</scope>
    <source>
        <strain evidence="2 3">ATCC 43844</strain>
    </source>
</reference>
<accession>A0A2S7WI61</accession>
<comment type="caution">
    <text evidence="2">The sequence shown here is derived from an EMBL/GenBank/DDBJ whole genome shotgun (WGS) entry which is preliminary data.</text>
</comment>
<organism evidence="2 3">
    <name type="scientific">Polaribacter glomeratus</name>
    <dbReference type="NCBI Taxonomy" id="102"/>
    <lineage>
        <taxon>Bacteria</taxon>
        <taxon>Pseudomonadati</taxon>
        <taxon>Bacteroidota</taxon>
        <taxon>Flavobacteriia</taxon>
        <taxon>Flavobacteriales</taxon>
        <taxon>Flavobacteriaceae</taxon>
    </lineage>
</organism>
<keyword evidence="3" id="KW-1185">Reference proteome</keyword>
<dbReference type="EMBL" id="MSCM01000002">
    <property type="protein sequence ID" value="PQJ77298.1"/>
    <property type="molecule type" value="Genomic_DNA"/>
</dbReference>
<evidence type="ECO:0000313" key="3">
    <source>
        <dbReference type="Proteomes" id="UP000239068"/>
    </source>
</evidence>
<feature type="domain" description="BD-FAE-like" evidence="1">
    <location>
        <begin position="16"/>
        <end position="72"/>
    </location>
</feature>
<sequence length="96" mass="10828">MQKDVSCGIDTAQKTDIYLPKDAKSFGKQNYTIVFLNGGGYYISDKSEEERYIELYLKKGVNVVNLNYRLKKGIPIVTTDLTGCVTIETKKLSQPK</sequence>
<dbReference type="Pfam" id="PF20434">
    <property type="entry name" value="BD-FAE"/>
    <property type="match status" value="1"/>
</dbReference>